<sequence>MNDLPARLTAFVGSLRGQGLRIGPSETVDAAAVLEALGLADREQARAGLAAALLRAEHQRALFDATFDLYFPLGVGELEQTRQRGPEPATTERLRERLAEALAADDRAELTQLAGEAVALLGRYGSAGPAGGGGWSAHQTLSRLQPETLLARVRDARAGAGYADRLNADEVRRRIAAFRAQIDAEARRRVAELRGPELVAARALPTPVDRLDLTLAGAAQQEELRRLLPALARRLATRLARRRRRAAGGTVDIRRTLRRSLATGGVPVKPAYRRRSPVRPDLVLLCDVSGSVAGFAGFTMALAKAMDDQFSRLRVFAFVNRADEVTRLVADTPDPAGLTRRIVAEARVGGHHGSSDYGSALGEFAERYLDAVGPRTTVLVLGDARTNGFDPGMAALHRIAARAHRVCWLNPEPEDRWGTGDSAALDYAGVVPMHVCRSVRGLAELLPRLIPAR</sequence>
<dbReference type="InterPro" id="IPR011195">
    <property type="entry name" value="UCP010256"/>
</dbReference>
<keyword evidence="2" id="KW-1185">Reference proteome</keyword>
<dbReference type="SUPFAM" id="SSF53300">
    <property type="entry name" value="vWA-like"/>
    <property type="match status" value="1"/>
</dbReference>
<name>A0ABW1FW68_9ACTN</name>
<reference evidence="2" key="1">
    <citation type="journal article" date="2019" name="Int. J. Syst. Evol. Microbiol.">
        <title>The Global Catalogue of Microorganisms (GCM) 10K type strain sequencing project: providing services to taxonomists for standard genome sequencing and annotation.</title>
        <authorList>
            <consortium name="The Broad Institute Genomics Platform"/>
            <consortium name="The Broad Institute Genome Sequencing Center for Infectious Disease"/>
            <person name="Wu L."/>
            <person name="Ma J."/>
        </authorList>
    </citation>
    <scope>NUCLEOTIDE SEQUENCE [LARGE SCALE GENOMIC DNA]</scope>
    <source>
        <strain evidence="2">JCM 4816</strain>
    </source>
</reference>
<dbReference type="PANTHER" id="PTHR39338">
    <property type="entry name" value="BLL5662 PROTEIN-RELATED"/>
    <property type="match status" value="1"/>
</dbReference>
<dbReference type="PANTHER" id="PTHR39338:SF5">
    <property type="entry name" value="BLR6139 PROTEIN"/>
    <property type="match status" value="1"/>
</dbReference>
<evidence type="ECO:0000313" key="2">
    <source>
        <dbReference type="Proteomes" id="UP001596174"/>
    </source>
</evidence>
<dbReference type="Pfam" id="PF05762">
    <property type="entry name" value="VWA_CoxE"/>
    <property type="match status" value="1"/>
</dbReference>
<dbReference type="RefSeq" id="WP_380578375.1">
    <property type="nucleotide sequence ID" value="NZ_JBHSQJ010000002.1"/>
</dbReference>
<accession>A0ABW1FW68</accession>
<gene>
    <name evidence="1" type="ORF">ACFP3V_00420</name>
</gene>
<dbReference type="InterPro" id="IPR036465">
    <property type="entry name" value="vWFA_dom_sf"/>
</dbReference>
<evidence type="ECO:0000313" key="1">
    <source>
        <dbReference type="EMBL" id="MFC5905689.1"/>
    </source>
</evidence>
<dbReference type="Proteomes" id="UP001596174">
    <property type="component" value="Unassembled WGS sequence"/>
</dbReference>
<proteinExistence type="predicted"/>
<dbReference type="EMBL" id="JBHSQJ010000002">
    <property type="protein sequence ID" value="MFC5905689.1"/>
    <property type="molecule type" value="Genomic_DNA"/>
</dbReference>
<dbReference type="InterPro" id="IPR008912">
    <property type="entry name" value="Uncharacterised_CoxE"/>
</dbReference>
<protein>
    <submittedName>
        <fullName evidence="1">VWA domain-containing protein</fullName>
    </submittedName>
</protein>
<comment type="caution">
    <text evidence="1">The sequence shown here is derived from an EMBL/GenBank/DDBJ whole genome shotgun (WGS) entry which is preliminary data.</text>
</comment>
<dbReference type="PIRSF" id="PIRSF010256">
    <property type="entry name" value="CoxE_vWa"/>
    <property type="match status" value="1"/>
</dbReference>
<organism evidence="1 2">
    <name type="scientific">Streptacidiphilus monticola</name>
    <dbReference type="NCBI Taxonomy" id="2161674"/>
    <lineage>
        <taxon>Bacteria</taxon>
        <taxon>Bacillati</taxon>
        <taxon>Actinomycetota</taxon>
        <taxon>Actinomycetes</taxon>
        <taxon>Kitasatosporales</taxon>
        <taxon>Streptomycetaceae</taxon>
        <taxon>Streptacidiphilus</taxon>
    </lineage>
</organism>